<sequence>MRALEAHFLVVFIAIFQGQGFQLGSRQVGLRGKIQLQNFITGGNAFFLQIVFEGCHIPCPHTKHVERFQLVHMGAFGAFMLQCALQGKAFAFKAHTTPKKLDNLRAFARAHVQ</sequence>
<name>A0A644XFT4_9ZZZZ</name>
<protein>
    <submittedName>
        <fullName evidence="1">Uncharacterized protein</fullName>
    </submittedName>
</protein>
<accession>A0A644XFT4</accession>
<evidence type="ECO:0000313" key="1">
    <source>
        <dbReference type="EMBL" id="MPM15082.1"/>
    </source>
</evidence>
<dbReference type="EMBL" id="VSSQ01002383">
    <property type="protein sequence ID" value="MPM15082.1"/>
    <property type="molecule type" value="Genomic_DNA"/>
</dbReference>
<dbReference type="AlphaFoldDB" id="A0A644XFT4"/>
<reference evidence="1" key="1">
    <citation type="submission" date="2019-08" db="EMBL/GenBank/DDBJ databases">
        <authorList>
            <person name="Kucharzyk K."/>
            <person name="Murdoch R.W."/>
            <person name="Higgins S."/>
            <person name="Loffler F."/>
        </authorList>
    </citation>
    <scope>NUCLEOTIDE SEQUENCE</scope>
</reference>
<gene>
    <name evidence="1" type="ORF">SDC9_61448</name>
</gene>
<proteinExistence type="predicted"/>
<organism evidence="1">
    <name type="scientific">bioreactor metagenome</name>
    <dbReference type="NCBI Taxonomy" id="1076179"/>
    <lineage>
        <taxon>unclassified sequences</taxon>
        <taxon>metagenomes</taxon>
        <taxon>ecological metagenomes</taxon>
    </lineage>
</organism>
<comment type="caution">
    <text evidence="1">The sequence shown here is derived from an EMBL/GenBank/DDBJ whole genome shotgun (WGS) entry which is preliminary data.</text>
</comment>